<evidence type="ECO:0000256" key="8">
    <source>
        <dbReference type="ARBA" id="ARBA00038077"/>
    </source>
</evidence>
<gene>
    <name evidence="11" type="ORF">KLLA0_C11693g</name>
</gene>
<keyword evidence="5 10" id="KW-1133">Transmembrane helix</keyword>
<dbReference type="PANTHER" id="PTHR33968:SF1">
    <property type="entry name" value="PROTEIN PET100 HOMOLOG, MITOCHONDRIAL"/>
    <property type="match status" value="1"/>
</dbReference>
<evidence type="ECO:0000256" key="5">
    <source>
        <dbReference type="ARBA" id="ARBA00022989"/>
    </source>
</evidence>
<dbReference type="GO" id="GO:0005743">
    <property type="term" value="C:mitochondrial inner membrane"/>
    <property type="evidence" value="ECO:0007669"/>
    <property type="project" value="TreeGrafter"/>
</dbReference>
<evidence type="ECO:0000256" key="4">
    <source>
        <dbReference type="ARBA" id="ARBA00022946"/>
    </source>
</evidence>
<dbReference type="eggNOG" id="ENOG502S1QV">
    <property type="taxonomic scope" value="Eukaryota"/>
</dbReference>
<keyword evidence="3 10" id="KW-0812">Transmembrane</keyword>
<evidence type="ECO:0000313" key="12">
    <source>
        <dbReference type="Proteomes" id="UP000000598"/>
    </source>
</evidence>
<comment type="similarity">
    <text evidence="8">Belongs to the PET100 family.</text>
</comment>
<keyword evidence="6" id="KW-0496">Mitochondrion</keyword>
<name>Q6CTL7_KLULA</name>
<dbReference type="PaxDb" id="284590-Q6CTL7"/>
<dbReference type="HOGENOM" id="CLU_156745_0_0_1"/>
<evidence type="ECO:0000256" key="1">
    <source>
        <dbReference type="ARBA" id="ARBA00004167"/>
    </source>
</evidence>
<dbReference type="GO" id="GO:0033617">
    <property type="term" value="P:mitochondrial respiratory chain complex IV assembly"/>
    <property type="evidence" value="ECO:0007669"/>
    <property type="project" value="InterPro"/>
</dbReference>
<evidence type="ECO:0000256" key="9">
    <source>
        <dbReference type="SAM" id="MobiDB-lite"/>
    </source>
</evidence>
<dbReference type="GO" id="GO:0051082">
    <property type="term" value="F:unfolded protein binding"/>
    <property type="evidence" value="ECO:0007669"/>
    <property type="project" value="TreeGrafter"/>
</dbReference>
<dbReference type="OMA" id="MKLPFRY"/>
<dbReference type="AlphaFoldDB" id="Q6CTL7"/>
<proteinExistence type="inferred from homology"/>
<evidence type="ECO:0000256" key="7">
    <source>
        <dbReference type="ARBA" id="ARBA00023136"/>
    </source>
</evidence>
<sequence>MRWRLPFKYTRAQLEVFRFGFCLLAPVAVMYYIGTDTDKKLNVPGFWPDPETLNKIPKEPYEIKAELARMKKERLEKRLRLEKKIAEEFGIDIEAEKEKIRQEELALKAAQEPVKEEEQEQGLALDKPASSE</sequence>
<feature type="transmembrane region" description="Helical" evidence="10">
    <location>
        <begin position="16"/>
        <end position="34"/>
    </location>
</feature>
<comment type="subcellular location">
    <subcellularLocation>
        <location evidence="1">Membrane</location>
        <topology evidence="1">Single-pass membrane protein</topology>
    </subcellularLocation>
    <subcellularLocation>
        <location evidence="2">Mitochondrion membrane</location>
    </subcellularLocation>
</comment>
<organism evidence="11 12">
    <name type="scientific">Kluyveromyces lactis (strain ATCC 8585 / CBS 2359 / DSM 70799 / NBRC 1267 / NRRL Y-1140 / WM37)</name>
    <name type="common">Yeast</name>
    <name type="synonym">Candida sphaerica</name>
    <dbReference type="NCBI Taxonomy" id="284590"/>
    <lineage>
        <taxon>Eukaryota</taxon>
        <taxon>Fungi</taxon>
        <taxon>Dikarya</taxon>
        <taxon>Ascomycota</taxon>
        <taxon>Saccharomycotina</taxon>
        <taxon>Saccharomycetes</taxon>
        <taxon>Saccharomycetales</taxon>
        <taxon>Saccharomycetaceae</taxon>
        <taxon>Kluyveromyces</taxon>
    </lineage>
</organism>
<dbReference type="FunCoup" id="Q6CTL7">
    <property type="interactions" value="33"/>
</dbReference>
<dbReference type="PANTHER" id="PTHR33968">
    <property type="entry name" value="PROTEIN PET100 HOMOLOG, MITOCHONDRIAL"/>
    <property type="match status" value="1"/>
</dbReference>
<dbReference type="InParanoid" id="Q6CTL7"/>
<evidence type="ECO:0000256" key="10">
    <source>
        <dbReference type="SAM" id="Phobius"/>
    </source>
</evidence>
<dbReference type="EMBL" id="CR382123">
    <property type="protein sequence ID" value="CAH01573.1"/>
    <property type="molecule type" value="Genomic_DNA"/>
</dbReference>
<evidence type="ECO:0000256" key="6">
    <source>
        <dbReference type="ARBA" id="ARBA00023128"/>
    </source>
</evidence>
<evidence type="ECO:0000256" key="2">
    <source>
        <dbReference type="ARBA" id="ARBA00004325"/>
    </source>
</evidence>
<protein>
    <submittedName>
        <fullName evidence="11">KLLA0C11693p</fullName>
    </submittedName>
</protein>
<keyword evidence="7 10" id="KW-0472">Membrane</keyword>
<keyword evidence="12" id="KW-1185">Reference proteome</keyword>
<dbReference type="KEGG" id="kla:KLLA0_C11693g"/>
<reference evidence="11 12" key="1">
    <citation type="journal article" date="2004" name="Nature">
        <title>Genome evolution in yeasts.</title>
        <authorList>
            <consortium name="Genolevures"/>
            <person name="Dujon B."/>
            <person name="Sherman D."/>
            <person name="Fischer G."/>
            <person name="Durrens P."/>
            <person name="Casaregola S."/>
            <person name="Lafontaine I."/>
            <person name="de Montigny J."/>
            <person name="Marck C."/>
            <person name="Neuveglise C."/>
            <person name="Talla E."/>
            <person name="Goffard N."/>
            <person name="Frangeul L."/>
            <person name="Aigle M."/>
            <person name="Anthouard V."/>
            <person name="Babour A."/>
            <person name="Barbe V."/>
            <person name="Barnay S."/>
            <person name="Blanchin S."/>
            <person name="Beckerich J.M."/>
            <person name="Beyne E."/>
            <person name="Bleykasten C."/>
            <person name="Boisrame A."/>
            <person name="Boyer J."/>
            <person name="Cattolico L."/>
            <person name="Confanioleri F."/>
            <person name="de Daruvar A."/>
            <person name="Despons L."/>
            <person name="Fabre E."/>
            <person name="Fairhead C."/>
            <person name="Ferry-Dumazet H."/>
            <person name="Groppi A."/>
            <person name="Hantraye F."/>
            <person name="Hennequin C."/>
            <person name="Jauniaux N."/>
            <person name="Joyet P."/>
            <person name="Kachouri R."/>
            <person name="Kerrest A."/>
            <person name="Koszul R."/>
            <person name="Lemaire M."/>
            <person name="Lesur I."/>
            <person name="Ma L."/>
            <person name="Muller H."/>
            <person name="Nicaud J.M."/>
            <person name="Nikolski M."/>
            <person name="Oztas S."/>
            <person name="Ozier-Kalogeropoulos O."/>
            <person name="Pellenz S."/>
            <person name="Potier S."/>
            <person name="Richard G.F."/>
            <person name="Straub M.L."/>
            <person name="Suleau A."/>
            <person name="Swennene D."/>
            <person name="Tekaia F."/>
            <person name="Wesolowski-Louvel M."/>
            <person name="Westhof E."/>
            <person name="Wirth B."/>
            <person name="Zeniou-Meyer M."/>
            <person name="Zivanovic I."/>
            <person name="Bolotin-Fukuhara M."/>
            <person name="Thierry A."/>
            <person name="Bouchier C."/>
            <person name="Caudron B."/>
            <person name="Scarpelli C."/>
            <person name="Gaillardin C."/>
            <person name="Weissenbach J."/>
            <person name="Wincker P."/>
            <person name="Souciet J.L."/>
        </authorList>
    </citation>
    <scope>NUCLEOTIDE SEQUENCE [LARGE SCALE GENOMIC DNA]</scope>
    <source>
        <strain evidence="12">ATCC 8585 / CBS 2359 / DSM 70799 / NBRC 1267 / NRRL Y-1140 / WM37</strain>
    </source>
</reference>
<dbReference type="Proteomes" id="UP000000598">
    <property type="component" value="Chromosome C"/>
</dbReference>
<dbReference type="InterPro" id="IPR018625">
    <property type="entry name" value="Pet100"/>
</dbReference>
<accession>Q6CTL7</accession>
<keyword evidence="4" id="KW-0809">Transit peptide</keyword>
<evidence type="ECO:0000256" key="3">
    <source>
        <dbReference type="ARBA" id="ARBA00022692"/>
    </source>
</evidence>
<feature type="region of interest" description="Disordered" evidence="9">
    <location>
        <begin position="109"/>
        <end position="132"/>
    </location>
</feature>
<evidence type="ECO:0000313" key="11">
    <source>
        <dbReference type="EMBL" id="CAH01573.1"/>
    </source>
</evidence>
<dbReference type="Pfam" id="PF09803">
    <property type="entry name" value="Pet100"/>
    <property type="match status" value="1"/>
</dbReference>